<evidence type="ECO:0000256" key="7">
    <source>
        <dbReference type="ARBA" id="ARBA00023159"/>
    </source>
</evidence>
<dbReference type="PANTHER" id="PTHR31931:SF2">
    <property type="entry name" value="PROTEIN CHURCHILL"/>
    <property type="match status" value="1"/>
</dbReference>
<accession>A0AAD9QGW3</accession>
<dbReference type="GO" id="GO:0008543">
    <property type="term" value="P:fibroblast growth factor receptor signaling pathway"/>
    <property type="evidence" value="ECO:0007669"/>
    <property type="project" value="TreeGrafter"/>
</dbReference>
<evidence type="ECO:0000313" key="9">
    <source>
        <dbReference type="EMBL" id="KAK2561118.1"/>
    </source>
</evidence>
<evidence type="ECO:0000256" key="4">
    <source>
        <dbReference type="ARBA" id="ARBA00022723"/>
    </source>
</evidence>
<proteinExistence type="inferred from homology"/>
<dbReference type="InterPro" id="IPR038543">
    <property type="entry name" value="Churchill_sf"/>
</dbReference>
<keyword evidence="4" id="KW-0479">Metal-binding</keyword>
<protein>
    <recommendedName>
        <fullName evidence="2">Protein Churchill</fullName>
    </recommendedName>
</protein>
<dbReference type="EMBL" id="JARQWQ010000034">
    <property type="protein sequence ID" value="KAK2561118.1"/>
    <property type="molecule type" value="Genomic_DNA"/>
</dbReference>
<dbReference type="Pfam" id="PF06573">
    <property type="entry name" value="Churchill"/>
    <property type="match status" value="1"/>
</dbReference>
<evidence type="ECO:0000256" key="6">
    <source>
        <dbReference type="ARBA" id="ARBA00023015"/>
    </source>
</evidence>
<keyword evidence="10" id="KW-1185">Reference proteome</keyword>
<keyword evidence="5" id="KW-0862">Zinc</keyword>
<organism evidence="9 10">
    <name type="scientific">Acropora cervicornis</name>
    <name type="common">Staghorn coral</name>
    <dbReference type="NCBI Taxonomy" id="6130"/>
    <lineage>
        <taxon>Eukaryota</taxon>
        <taxon>Metazoa</taxon>
        <taxon>Cnidaria</taxon>
        <taxon>Anthozoa</taxon>
        <taxon>Hexacorallia</taxon>
        <taxon>Scleractinia</taxon>
        <taxon>Astrocoeniina</taxon>
        <taxon>Acroporidae</taxon>
        <taxon>Acropora</taxon>
    </lineage>
</organism>
<evidence type="ECO:0000256" key="3">
    <source>
        <dbReference type="ARBA" id="ARBA00022473"/>
    </source>
</evidence>
<dbReference type="PANTHER" id="PTHR31931">
    <property type="entry name" value="PROTEIN CHURCHILL"/>
    <property type="match status" value="1"/>
</dbReference>
<dbReference type="Gene3D" id="2.60.40.4240">
    <property type="entry name" value="Transcription activator, Churchill"/>
    <property type="match status" value="1"/>
</dbReference>
<dbReference type="GO" id="GO:0045893">
    <property type="term" value="P:positive regulation of DNA-templated transcription"/>
    <property type="evidence" value="ECO:0007669"/>
    <property type="project" value="InterPro"/>
</dbReference>
<evidence type="ECO:0000256" key="1">
    <source>
        <dbReference type="ARBA" id="ARBA00009577"/>
    </source>
</evidence>
<reference evidence="9" key="1">
    <citation type="journal article" date="2023" name="G3 (Bethesda)">
        <title>Whole genome assembly and annotation of the endangered Caribbean coral Acropora cervicornis.</title>
        <authorList>
            <person name="Selwyn J.D."/>
            <person name="Vollmer S.V."/>
        </authorList>
    </citation>
    <scope>NUCLEOTIDE SEQUENCE</scope>
    <source>
        <strain evidence="9">K2</strain>
    </source>
</reference>
<evidence type="ECO:0000256" key="8">
    <source>
        <dbReference type="ARBA" id="ARBA00023163"/>
    </source>
</evidence>
<dbReference type="Proteomes" id="UP001249851">
    <property type="component" value="Unassembled WGS sequence"/>
</dbReference>
<comment type="similarity">
    <text evidence="1">Belongs to the Churchill family.</text>
</comment>
<evidence type="ECO:0000256" key="5">
    <source>
        <dbReference type="ARBA" id="ARBA00022833"/>
    </source>
</evidence>
<sequence length="152" mass="17227">MCRECVKQELPQRPCTKNAQDLHVSTSLHYHTHFSFSEDNMVLKMGELLFQGTICLESGSYLLNFASCKECGRKEPLKILDKVDEEDEDGEEMVTYKHVCPSCNHIVAKHEYTFRVDGQFQEYTMTCLLCGTAADSVSILPGDPALNTNHIF</sequence>
<comment type="caution">
    <text evidence="9">The sequence shown here is derived from an EMBL/GenBank/DDBJ whole genome shotgun (WGS) entry which is preliminary data.</text>
</comment>
<name>A0AAD9QGW3_ACRCE</name>
<keyword evidence="3" id="KW-0217">Developmental protein</keyword>
<dbReference type="GO" id="GO:0008270">
    <property type="term" value="F:zinc ion binding"/>
    <property type="evidence" value="ECO:0007669"/>
    <property type="project" value="InterPro"/>
</dbReference>
<keyword evidence="7" id="KW-0010">Activator</keyword>
<dbReference type="InterPro" id="IPR009508">
    <property type="entry name" value="Transcrpt_activator_Churchill"/>
</dbReference>
<keyword evidence="8" id="KW-0804">Transcription</keyword>
<evidence type="ECO:0000313" key="10">
    <source>
        <dbReference type="Proteomes" id="UP001249851"/>
    </source>
</evidence>
<gene>
    <name evidence="9" type="ORF">P5673_016258</name>
</gene>
<dbReference type="AlphaFoldDB" id="A0AAD9QGW3"/>
<keyword evidence="6" id="KW-0805">Transcription regulation</keyword>
<reference evidence="9" key="2">
    <citation type="journal article" date="2023" name="Science">
        <title>Genomic signatures of disease resistance in endangered staghorn corals.</title>
        <authorList>
            <person name="Vollmer S.V."/>
            <person name="Selwyn J.D."/>
            <person name="Despard B.A."/>
            <person name="Roesel C.L."/>
        </authorList>
    </citation>
    <scope>NUCLEOTIDE SEQUENCE</scope>
    <source>
        <strain evidence="9">K2</strain>
    </source>
</reference>
<evidence type="ECO:0000256" key="2">
    <source>
        <dbReference type="ARBA" id="ARBA00021000"/>
    </source>
</evidence>